<feature type="transmembrane region" description="Helical" evidence="7">
    <location>
        <begin position="368"/>
        <end position="389"/>
    </location>
</feature>
<dbReference type="PANTHER" id="PTHR12677:SF59">
    <property type="entry name" value="GOLGI APPARATUS MEMBRANE PROTEIN TVP38-RELATED"/>
    <property type="match status" value="1"/>
</dbReference>
<evidence type="ECO:0000256" key="3">
    <source>
        <dbReference type="ARBA" id="ARBA00022692"/>
    </source>
</evidence>
<feature type="region of interest" description="Disordered" evidence="6">
    <location>
        <begin position="118"/>
        <end position="150"/>
    </location>
</feature>
<proteinExistence type="predicted"/>
<organism evidence="9 10">
    <name type="scientific">Batrachochytrium salamandrivorans</name>
    <dbReference type="NCBI Taxonomy" id="1357716"/>
    <lineage>
        <taxon>Eukaryota</taxon>
        <taxon>Fungi</taxon>
        <taxon>Fungi incertae sedis</taxon>
        <taxon>Chytridiomycota</taxon>
        <taxon>Chytridiomycota incertae sedis</taxon>
        <taxon>Chytridiomycetes</taxon>
        <taxon>Rhizophydiales</taxon>
        <taxon>Rhizophydiales incertae sedis</taxon>
        <taxon>Batrachochytrium</taxon>
    </lineage>
</organism>
<sequence length="502" mass="55143">MATQRSYLSKSELYPYQDEYIQPPTQQVMTRTVIPAPSWPTLTSVAPLYDEAFNSTTATLQPTHSSTPPTMDWPFRRPYGHPPTTQQAHQSALVLDTSSRQLYSNHLAIPLQLQKSLLTSSPSPQEPHKSLHKNKHIDPSLPPSFTQLKHSQASAMPEWDSLATSHSSNSSRWLLQHTDSTEGVLPARDSESMHDPLDDGLQDGDAPIITKSLLIRIGIAVLVIAAIALLIWGLNLTQYMHPVLVWVKANPIPGLALLVSCIILLTVTSIPGVGILQVAIGFLYQPFPIALFFSFTAVNIGAVIATIIGKSFLRSAVERKIATNTKLRNAKIAIETDGPLITILLRCALPFSVGSYLFATIDSDPRAYLIGTIISGLLHAVPDTFIGTMLKDILDATAGSEDEDKRVKYIIFLVMGVFDVVIICFVAAFTSRAMRRVSDRQAQRKPSDPSQLDLALLDTPLVEESPRHRFSTFERRAMLAVAVLAVLCLSLGIPAIWVFLSK</sequence>
<accession>A0ABQ8EVQ0</accession>
<dbReference type="PANTHER" id="PTHR12677">
    <property type="entry name" value="GOLGI APPARATUS MEMBRANE PROTEIN TVP38-RELATED"/>
    <property type="match status" value="1"/>
</dbReference>
<keyword evidence="4 7" id="KW-1133">Transmembrane helix</keyword>
<gene>
    <name evidence="9" type="ORF">BASA50_001254</name>
</gene>
<feature type="transmembrane region" description="Helical" evidence="7">
    <location>
        <begin position="287"/>
        <end position="308"/>
    </location>
</feature>
<feature type="transmembrane region" description="Helical" evidence="7">
    <location>
        <begin position="477"/>
        <end position="500"/>
    </location>
</feature>
<evidence type="ECO:0000313" key="10">
    <source>
        <dbReference type="Proteomes" id="UP001648503"/>
    </source>
</evidence>
<dbReference type="Pfam" id="PF09335">
    <property type="entry name" value="VTT_dom"/>
    <property type="match status" value="1"/>
</dbReference>
<feature type="transmembrane region" description="Helical" evidence="7">
    <location>
        <begin position="340"/>
        <end position="361"/>
    </location>
</feature>
<keyword evidence="3 7" id="KW-0812">Transmembrane</keyword>
<evidence type="ECO:0000313" key="9">
    <source>
        <dbReference type="EMBL" id="KAH6587325.1"/>
    </source>
</evidence>
<reference evidence="9 10" key="1">
    <citation type="submission" date="2021-02" db="EMBL/GenBank/DDBJ databases">
        <title>Variation within the Batrachochytrium salamandrivorans European outbreak.</title>
        <authorList>
            <person name="Kelly M."/>
            <person name="Pasmans F."/>
            <person name="Shea T.P."/>
            <person name="Munoz J.F."/>
            <person name="Carranza S."/>
            <person name="Cuomo C.A."/>
            <person name="Martel A."/>
        </authorList>
    </citation>
    <scope>NUCLEOTIDE SEQUENCE [LARGE SCALE GENOMIC DNA]</scope>
    <source>
        <strain evidence="9 10">AMFP18/2</strain>
    </source>
</reference>
<keyword evidence="5 7" id="KW-0472">Membrane</keyword>
<evidence type="ECO:0000256" key="6">
    <source>
        <dbReference type="SAM" id="MobiDB-lite"/>
    </source>
</evidence>
<evidence type="ECO:0000256" key="1">
    <source>
        <dbReference type="ARBA" id="ARBA00004651"/>
    </source>
</evidence>
<dbReference type="InterPro" id="IPR032816">
    <property type="entry name" value="VTT_dom"/>
</dbReference>
<name>A0ABQ8EVQ0_9FUNG</name>
<evidence type="ECO:0000256" key="4">
    <source>
        <dbReference type="ARBA" id="ARBA00022989"/>
    </source>
</evidence>
<comment type="caution">
    <text evidence="9">The sequence shown here is derived from an EMBL/GenBank/DDBJ whole genome shotgun (WGS) entry which is preliminary data.</text>
</comment>
<feature type="transmembrane region" description="Helical" evidence="7">
    <location>
        <begin position="409"/>
        <end position="430"/>
    </location>
</feature>
<evidence type="ECO:0000256" key="2">
    <source>
        <dbReference type="ARBA" id="ARBA00022475"/>
    </source>
</evidence>
<dbReference type="EMBL" id="JAFCIX010000565">
    <property type="protein sequence ID" value="KAH6587325.1"/>
    <property type="molecule type" value="Genomic_DNA"/>
</dbReference>
<evidence type="ECO:0000256" key="5">
    <source>
        <dbReference type="ARBA" id="ARBA00023136"/>
    </source>
</evidence>
<feature type="transmembrane region" description="Helical" evidence="7">
    <location>
        <begin position="254"/>
        <end position="280"/>
    </location>
</feature>
<comment type="subcellular location">
    <subcellularLocation>
        <location evidence="1">Cell membrane</location>
        <topology evidence="1">Multi-pass membrane protein</topology>
    </subcellularLocation>
</comment>
<dbReference type="InterPro" id="IPR015414">
    <property type="entry name" value="TMEM64"/>
</dbReference>
<protein>
    <recommendedName>
        <fullName evidence="8">VTT domain-containing protein</fullName>
    </recommendedName>
</protein>
<feature type="domain" description="VTT" evidence="8">
    <location>
        <begin position="271"/>
        <end position="388"/>
    </location>
</feature>
<dbReference type="Proteomes" id="UP001648503">
    <property type="component" value="Unassembled WGS sequence"/>
</dbReference>
<evidence type="ECO:0000256" key="7">
    <source>
        <dbReference type="SAM" id="Phobius"/>
    </source>
</evidence>
<evidence type="ECO:0000259" key="8">
    <source>
        <dbReference type="Pfam" id="PF09335"/>
    </source>
</evidence>
<keyword evidence="2" id="KW-1003">Cell membrane</keyword>
<feature type="transmembrane region" description="Helical" evidence="7">
    <location>
        <begin position="213"/>
        <end position="234"/>
    </location>
</feature>
<keyword evidence="10" id="KW-1185">Reference proteome</keyword>